<dbReference type="KEGG" id="aluc:AKAW2_60330S"/>
<dbReference type="RefSeq" id="XP_041545828.1">
    <property type="nucleotide sequence ID" value="XM_041692444.1"/>
</dbReference>
<evidence type="ECO:0000313" key="2">
    <source>
        <dbReference type="EMBL" id="BCS02066.1"/>
    </source>
</evidence>
<reference evidence="2" key="4">
    <citation type="submission" date="2021-02" db="EMBL/GenBank/DDBJ databases">
        <title>Aspergillus luchuensis mut. kawachii IFO 4304 genome sequence.</title>
        <authorList>
            <person name="Mori K."/>
            <person name="Kadooka C."/>
            <person name="Goto M."/>
            <person name="Futagami T."/>
        </authorList>
    </citation>
    <scope>NUCLEOTIDE SEQUENCE</scope>
    <source>
        <strain evidence="2">IFO 4308</strain>
    </source>
</reference>
<dbReference type="EMBL" id="BCWF01000036">
    <property type="protein sequence ID" value="GAT30850.1"/>
    <property type="molecule type" value="Genomic_DNA"/>
</dbReference>
<evidence type="ECO:0000313" key="4">
    <source>
        <dbReference type="Proteomes" id="UP000075230"/>
    </source>
</evidence>
<sequence length="356" mass="40344">MPIFKNPKRPKDASPPKDEKVVRKKSPQILGKIENFEIPLSPQGWKKLRQAGGLQHLSINTLSKDLFGSASRPSNKQYVMLRCYSPGTLAPAKFGKKMGKFGFDEALMGQAANLLSQSQDWKRYIRTIEEEIPTHSLRETQDTLWPGSFMAAKRLQEQTATVEGTHDRTRQACGRAVEEYSDAEDEATPNAALLVLLQQITHLVDNTGLEWVLNRTHFLAKFDGERKYNAYTDGALRSTKHSDVFSIVETKRTVRDRAKPAIIAQEACELVAWLMTSPKSANFNDHFLLFSQDRHQIFLTFAKYKKELEDYLKENKATEEFLVMETFGPWDAENSSHIVHFAKIVIAAILIAQATS</sequence>
<reference evidence="3 4" key="1">
    <citation type="journal article" date="2016" name="DNA Res.">
        <title>Genome sequence of Aspergillus luchuensis NBRC 4314.</title>
        <authorList>
            <person name="Yamada O."/>
            <person name="Machida M."/>
            <person name="Hosoyama A."/>
            <person name="Goto M."/>
            <person name="Takahashi T."/>
            <person name="Futagami T."/>
            <person name="Yamagata Y."/>
            <person name="Takeuchi M."/>
            <person name="Kobayashi T."/>
            <person name="Koike H."/>
            <person name="Abe K."/>
            <person name="Asai K."/>
            <person name="Arita M."/>
            <person name="Fujita N."/>
            <person name="Fukuda K."/>
            <person name="Higa K."/>
            <person name="Horikawa H."/>
            <person name="Ishikawa T."/>
            <person name="Jinno K."/>
            <person name="Kato Y."/>
            <person name="Kirimura K."/>
            <person name="Mizutani O."/>
            <person name="Nakasone K."/>
            <person name="Sano M."/>
            <person name="Shiraishi Y."/>
            <person name="Tsukahara M."/>
            <person name="Gomi K."/>
        </authorList>
    </citation>
    <scope>NUCLEOTIDE SEQUENCE [LARGE SCALE GENOMIC DNA]</scope>
    <source>
        <strain evidence="3 4">RIB 2604</strain>
    </source>
</reference>
<feature type="region of interest" description="Disordered" evidence="1">
    <location>
        <begin position="1"/>
        <end position="26"/>
    </location>
</feature>
<gene>
    <name evidence="2" type="ORF">AKAW2_60330S</name>
    <name evidence="3" type="ORF">RIB2604_03700570</name>
</gene>
<dbReference type="EMBL" id="AP024430">
    <property type="protein sequence ID" value="BCS02066.1"/>
    <property type="molecule type" value="Genomic_DNA"/>
</dbReference>
<evidence type="ECO:0000256" key="1">
    <source>
        <dbReference type="SAM" id="MobiDB-lite"/>
    </source>
</evidence>
<dbReference type="VEuPathDB" id="FungiDB:ASPFODRAFT_61253"/>
<dbReference type="OrthoDB" id="3508621at2759"/>
<proteinExistence type="predicted"/>
<reference evidence="4" key="2">
    <citation type="submission" date="2016-02" db="EMBL/GenBank/DDBJ databases">
        <title>Genome sequencing of Aspergillus luchuensis NBRC 4314.</title>
        <authorList>
            <person name="Yamada O."/>
        </authorList>
    </citation>
    <scope>NUCLEOTIDE SEQUENCE [LARGE SCALE GENOMIC DNA]</scope>
    <source>
        <strain evidence="4">RIB 2604</strain>
    </source>
</reference>
<dbReference type="Proteomes" id="UP000661280">
    <property type="component" value="Chromosome 6"/>
</dbReference>
<protein>
    <submittedName>
        <fullName evidence="3">Similar to An15g04190</fullName>
    </submittedName>
</protein>
<feature type="compositionally biased region" description="Basic and acidic residues" evidence="1">
    <location>
        <begin position="9"/>
        <end position="21"/>
    </location>
</feature>
<dbReference type="AlphaFoldDB" id="A0A146FYX4"/>
<organism evidence="3 4">
    <name type="scientific">Aspergillus kawachii</name>
    <name type="common">White koji mold</name>
    <name type="synonym">Aspergillus awamori var. kawachi</name>
    <dbReference type="NCBI Taxonomy" id="1069201"/>
    <lineage>
        <taxon>Eukaryota</taxon>
        <taxon>Fungi</taxon>
        <taxon>Dikarya</taxon>
        <taxon>Ascomycota</taxon>
        <taxon>Pezizomycotina</taxon>
        <taxon>Eurotiomycetes</taxon>
        <taxon>Eurotiomycetidae</taxon>
        <taxon>Eurotiales</taxon>
        <taxon>Aspergillaceae</taxon>
        <taxon>Aspergillus</taxon>
        <taxon>Aspergillus subgen. Circumdati</taxon>
    </lineage>
</organism>
<accession>A0A146FYX4</accession>
<keyword evidence="5" id="KW-1185">Reference proteome</keyword>
<reference evidence="2" key="3">
    <citation type="submission" date="2021-01" db="EMBL/GenBank/DDBJ databases">
        <authorList>
            <consortium name="Aspergillus luchuensis mut. kawachii IFO 4304 genome sequencing consortium"/>
            <person name="Kazuki M."/>
            <person name="Futagami T."/>
        </authorList>
    </citation>
    <scope>NUCLEOTIDE SEQUENCE</scope>
    <source>
        <strain evidence="2">IFO 4308</strain>
    </source>
</reference>
<name>A0A146FYX4_ASPKA</name>
<dbReference type="Proteomes" id="UP000075230">
    <property type="component" value="Unassembled WGS sequence"/>
</dbReference>
<evidence type="ECO:0000313" key="3">
    <source>
        <dbReference type="EMBL" id="GAT30850.1"/>
    </source>
</evidence>
<evidence type="ECO:0000313" key="5">
    <source>
        <dbReference type="Proteomes" id="UP000661280"/>
    </source>
</evidence>
<dbReference type="GeneID" id="64963387"/>